<proteinExistence type="predicted"/>
<dbReference type="EMBL" id="LUHQ01000002">
    <property type="protein sequence ID" value="OAP10719.1"/>
    <property type="molecule type" value="Genomic_DNA"/>
</dbReference>
<dbReference type="AlphaFoldDB" id="A0A178VWH4"/>
<evidence type="ECO:0000313" key="1">
    <source>
        <dbReference type="EMBL" id="OAP10719.1"/>
    </source>
</evidence>
<name>A0A178VWH4_ARATH</name>
<organism evidence="1 2">
    <name type="scientific">Arabidopsis thaliana</name>
    <name type="common">Mouse-ear cress</name>
    <dbReference type="NCBI Taxonomy" id="3702"/>
    <lineage>
        <taxon>Eukaryota</taxon>
        <taxon>Viridiplantae</taxon>
        <taxon>Streptophyta</taxon>
        <taxon>Embryophyta</taxon>
        <taxon>Tracheophyta</taxon>
        <taxon>Spermatophyta</taxon>
        <taxon>Magnoliopsida</taxon>
        <taxon>eudicotyledons</taxon>
        <taxon>Gunneridae</taxon>
        <taxon>Pentapetalae</taxon>
        <taxon>rosids</taxon>
        <taxon>malvids</taxon>
        <taxon>Brassicales</taxon>
        <taxon>Brassicaceae</taxon>
        <taxon>Camelineae</taxon>
        <taxon>Arabidopsis</taxon>
    </lineage>
</organism>
<dbReference type="Proteomes" id="UP000078284">
    <property type="component" value="Chromosome 2"/>
</dbReference>
<sequence>MVRISLRILCFNVAKFETAIEVQPLQNRAPSQHSLRWSLLTKHIFTRSQQTLNQNSNKVKKDYDWKCALKDEVVAHEDNNS</sequence>
<comment type="caution">
    <text evidence="1">The sequence shown here is derived from an EMBL/GenBank/DDBJ whole genome shotgun (WGS) entry which is preliminary data.</text>
</comment>
<reference evidence="2" key="1">
    <citation type="journal article" date="2016" name="Proc. Natl. Acad. Sci. U.S.A.">
        <title>Chromosome-level assembly of Arabidopsis thaliana Ler reveals the extent of translocation and inversion polymorphisms.</title>
        <authorList>
            <person name="Zapata L."/>
            <person name="Ding J."/>
            <person name="Willing E.M."/>
            <person name="Hartwig B."/>
            <person name="Bezdan D."/>
            <person name="Jiao W.B."/>
            <person name="Patel V."/>
            <person name="Velikkakam James G."/>
            <person name="Koornneef M."/>
            <person name="Ossowski S."/>
            <person name="Schneeberger K."/>
        </authorList>
    </citation>
    <scope>NUCLEOTIDE SEQUENCE [LARGE SCALE GENOMIC DNA]</scope>
    <source>
        <strain evidence="2">cv. Landsberg erecta</strain>
    </source>
</reference>
<accession>A0A178VWH4</accession>
<gene>
    <name evidence="1" type="ordered locus">AXX17_At2g15090</name>
</gene>
<protein>
    <submittedName>
        <fullName evidence="1">Uncharacterized protein</fullName>
    </submittedName>
</protein>
<evidence type="ECO:0000313" key="2">
    <source>
        <dbReference type="Proteomes" id="UP000078284"/>
    </source>
</evidence>